<dbReference type="PROSITE" id="PS50294">
    <property type="entry name" value="WD_REPEATS_REGION"/>
    <property type="match status" value="3"/>
</dbReference>
<dbReference type="InterPro" id="IPR020472">
    <property type="entry name" value="WD40_PAC1"/>
</dbReference>
<dbReference type="SMART" id="SM00320">
    <property type="entry name" value="WD40"/>
    <property type="match status" value="7"/>
</dbReference>
<organism evidence="16 17">
    <name type="scientific">Alternaria burnsii</name>
    <dbReference type="NCBI Taxonomy" id="1187904"/>
    <lineage>
        <taxon>Eukaryota</taxon>
        <taxon>Fungi</taxon>
        <taxon>Dikarya</taxon>
        <taxon>Ascomycota</taxon>
        <taxon>Pezizomycotina</taxon>
        <taxon>Dothideomycetes</taxon>
        <taxon>Pleosporomycetidae</taxon>
        <taxon>Pleosporales</taxon>
        <taxon>Pleosporineae</taxon>
        <taxon>Pleosporaceae</taxon>
        <taxon>Alternaria</taxon>
        <taxon>Alternaria sect. Alternaria</taxon>
    </lineage>
</organism>
<dbReference type="FunFam" id="2.130.10.10:FF:000743">
    <property type="entry name" value="U3 small nucleolar RNA associated protein"/>
    <property type="match status" value="1"/>
</dbReference>
<evidence type="ECO:0000256" key="5">
    <source>
        <dbReference type="ARBA" id="ARBA00005649"/>
    </source>
</evidence>
<dbReference type="InterPro" id="IPR012951">
    <property type="entry name" value="BBE"/>
</dbReference>
<sequence>MKIKALSRSTASTQAPGSNVAKVTRNLDPNLHPFERAREYTRALNATKVERMFAQPFLGDFEPGHVDGVYSFAKDPNSLEHFASGSGDGIVKVWDFTSREEKWQAQAHENLVKGMCWTRDKKLITCGSDRQIQLFEPYAQSSKSPPKATWHGNSAFTSVSHHRSLPTFAAGSSVISIYDTSRTSGAPVSSLVWPSAIDTITDVKFNQVETSILASCATDRAVILYDARTNSPLHRTVLNFPANCISWNPMEAYNFAVASEDHNGYIFDMRNMKRALQVLKGHVAAVMSIEFSPTGEELITGSYDRSVRLWERQKGHSRDVYHTKRMQRVFSVAWSPDNNYVLSGSDDGNVRLWRARASERQGVKSFALRQKLEYDAALKERYKHMPEIKRIERHRHLPKTVKKAGEIKNEELKALKRKEENERRHTKKGTVRRKAEPMTSISALKIQDTKLSSLGLSKSIVNKEKVCCYTRSLENADDRNPILVLIHGYPQSAYMWRHLIPQLPSQAPLFVPDLPGYGASPPIERNDKLSVGTAVLEALKTEVKKSKSKDRDVKIMLVGHDRGARVAHRLTVSGVDGLDILGVCLIDIVPTSTQWQHFASPATAAKEVTGYFHWPLLANVDLATRMIAAFGPSNWCQEMILLWSGKSNTGVEKLKADEALTVYGDFFAQEHTLKASCEDYKEGATTDVKEQEKDQTEGRKIGVPVLLLYSEAGIGSRFNFPDVWREWVGEGVRIENHGLGNGTGHFGAEEAPDECAEAITLERGYEQAIEVFARPLFEGEKDSDQEFSAIRPSPIMLFSTVAAWLLCVVHSSSACKRDDLKLAVSTLNLRLSEAATVTFPWDARWNDLQVRGSSPRISPDYNVVVEVATESDVQTTVALASRLNIPFLAVTGGHGWTQTLNKLPYGIQINMRKLNTTTLSQNGRTAMVGGGTMQHEITRSLFALGKYAVTGLSACVSVAGPLLGGGHSLLQNQHGYSLDGLISARVVLASGKVVEASRTTNADLFWALQGAGHNFGIVTSLEVQTYDIPSSWTVYSLVFTTDKVEALFRLINEFEEPAVKRPAKLALTGVFVRIPAVDPINPVVAYNVIYEGTEAEAEPYALRFKALGPVSTTVSTDVDYVELYTVTGNNLQSQACTRNENIAGAGVSLPAWDLEGVRKAFTIFGNITADPRFNTSITLLENYGMQGVRAVETASTAMPPEEREYPILASPVLWWAGNDAQTTKDAYVYTRAMRNALYTGLDKSNRKRHCYVNYASGEESKPEMYGYDARLTKLAKLKNEWDPENRFRFYNPIV</sequence>
<dbReference type="InterPro" id="IPR000639">
    <property type="entry name" value="Epox_hydrolase-like"/>
</dbReference>
<evidence type="ECO:0000313" key="16">
    <source>
        <dbReference type="EMBL" id="KAF7673182.1"/>
    </source>
</evidence>
<dbReference type="Gene3D" id="3.30.465.10">
    <property type="match status" value="1"/>
</dbReference>
<dbReference type="Pfam" id="PF00400">
    <property type="entry name" value="WD40"/>
    <property type="match status" value="4"/>
</dbReference>
<dbReference type="Pfam" id="PF01565">
    <property type="entry name" value="FAD_binding_4"/>
    <property type="match status" value="1"/>
</dbReference>
<evidence type="ECO:0000256" key="10">
    <source>
        <dbReference type="ARBA" id="ARBA00023140"/>
    </source>
</evidence>
<dbReference type="InterPro" id="IPR016169">
    <property type="entry name" value="FAD-bd_PCMH_sub2"/>
</dbReference>
<evidence type="ECO:0000256" key="4">
    <source>
        <dbReference type="ARBA" id="ARBA00005466"/>
    </source>
</evidence>
<dbReference type="Gene3D" id="2.130.10.10">
    <property type="entry name" value="YVTN repeat-like/Quinoprotein amine dehydrogenase"/>
    <property type="match status" value="3"/>
</dbReference>
<dbReference type="PROSITE" id="PS51387">
    <property type="entry name" value="FAD_PCMH"/>
    <property type="match status" value="1"/>
</dbReference>
<dbReference type="GO" id="GO:0016491">
    <property type="term" value="F:oxidoreductase activity"/>
    <property type="evidence" value="ECO:0007669"/>
    <property type="project" value="InterPro"/>
</dbReference>
<dbReference type="InterPro" id="IPR007287">
    <property type="entry name" value="Sof1"/>
</dbReference>
<dbReference type="InterPro" id="IPR029058">
    <property type="entry name" value="AB_hydrolase_fold"/>
</dbReference>
<evidence type="ECO:0000256" key="14">
    <source>
        <dbReference type="SAM" id="MobiDB-lite"/>
    </source>
</evidence>
<evidence type="ECO:0000313" key="17">
    <source>
        <dbReference type="Proteomes" id="UP000596902"/>
    </source>
</evidence>
<dbReference type="PANTHER" id="PTHR22851:SF0">
    <property type="entry name" value="DDB1- AND CUL4-ASSOCIATED FACTOR 13"/>
    <property type="match status" value="1"/>
</dbReference>
<keyword evidence="17" id="KW-1185">Reference proteome</keyword>
<keyword evidence="8" id="KW-0677">Repeat</keyword>
<dbReference type="EMBL" id="JAAABM010000013">
    <property type="protein sequence ID" value="KAF7673182.1"/>
    <property type="molecule type" value="Genomic_DNA"/>
</dbReference>
<comment type="pathway">
    <text evidence="3">Mycotoxin biosynthesis.</text>
</comment>
<evidence type="ECO:0000256" key="8">
    <source>
        <dbReference type="ARBA" id="ARBA00022737"/>
    </source>
</evidence>
<dbReference type="GO" id="GO:0000462">
    <property type="term" value="P:maturation of SSU-rRNA from tricistronic rRNA transcript (SSU-rRNA, 5.8S rRNA, LSU-rRNA)"/>
    <property type="evidence" value="ECO:0007669"/>
    <property type="project" value="TreeGrafter"/>
</dbReference>
<dbReference type="InterPro" id="IPR036322">
    <property type="entry name" value="WD40_repeat_dom_sf"/>
</dbReference>
<dbReference type="Pfam" id="PF08031">
    <property type="entry name" value="BBE"/>
    <property type="match status" value="1"/>
</dbReference>
<evidence type="ECO:0000256" key="1">
    <source>
        <dbReference type="ARBA" id="ARBA00004275"/>
    </source>
</evidence>
<dbReference type="PRINTS" id="PR00320">
    <property type="entry name" value="GPROTEINBRPT"/>
</dbReference>
<feature type="repeat" description="WD" evidence="13">
    <location>
        <begin position="279"/>
        <end position="320"/>
    </location>
</feature>
<gene>
    <name evidence="16" type="ORF">GT037_008505</name>
</gene>
<dbReference type="InterPro" id="IPR016166">
    <property type="entry name" value="FAD-bd_PCMH"/>
</dbReference>
<dbReference type="GO" id="GO:0005777">
    <property type="term" value="C:peroxisome"/>
    <property type="evidence" value="ECO:0007669"/>
    <property type="project" value="UniProtKB-SubCell"/>
</dbReference>
<dbReference type="PROSITE" id="PS50082">
    <property type="entry name" value="WD_REPEATS_2"/>
    <property type="match status" value="3"/>
</dbReference>
<reference evidence="16" key="1">
    <citation type="submission" date="2020-01" db="EMBL/GenBank/DDBJ databases">
        <authorList>
            <person name="Feng Z.H.Z."/>
        </authorList>
    </citation>
    <scope>NUCLEOTIDE SEQUENCE</scope>
    <source>
        <strain evidence="16">CBS107.38</strain>
    </source>
</reference>
<dbReference type="GeneID" id="62206730"/>
<evidence type="ECO:0000256" key="9">
    <source>
        <dbReference type="ARBA" id="ARBA00023026"/>
    </source>
</evidence>
<comment type="subcellular location">
    <subcellularLocation>
        <location evidence="2">Nucleus</location>
        <location evidence="2">Nucleolus</location>
    </subcellularLocation>
    <subcellularLocation>
        <location evidence="1">Peroxisome</location>
    </subcellularLocation>
</comment>
<dbReference type="Proteomes" id="UP000596902">
    <property type="component" value="Unassembled WGS sequence"/>
</dbReference>
<dbReference type="FunFam" id="2.130.10.10:FF:000657">
    <property type="entry name" value="U3 small nucleolar RNA associated protein"/>
    <property type="match status" value="1"/>
</dbReference>
<dbReference type="InterPro" id="IPR051733">
    <property type="entry name" value="WD_repeat_DCAF13/WDSOF1"/>
</dbReference>
<dbReference type="RefSeq" id="XP_038783517.1">
    <property type="nucleotide sequence ID" value="XM_038933552.1"/>
</dbReference>
<dbReference type="GO" id="GO:0071949">
    <property type="term" value="F:FAD binding"/>
    <property type="evidence" value="ECO:0007669"/>
    <property type="project" value="InterPro"/>
</dbReference>
<keyword evidence="12" id="KW-0687">Ribonucleoprotein</keyword>
<dbReference type="PRINTS" id="PR00412">
    <property type="entry name" value="EPOXHYDRLASE"/>
</dbReference>
<accession>A0A8H7B1H3</accession>
<dbReference type="SUPFAM" id="SSF53474">
    <property type="entry name" value="alpha/beta-Hydrolases"/>
    <property type="match status" value="1"/>
</dbReference>
<dbReference type="PANTHER" id="PTHR22851">
    <property type="entry name" value="U3 SMALL NUCLEOLAR RNA U3 SNORNA ASSOCIATED PROTEIN"/>
    <property type="match status" value="1"/>
</dbReference>
<dbReference type="CDD" id="cd00200">
    <property type="entry name" value="WD40"/>
    <property type="match status" value="1"/>
</dbReference>
<evidence type="ECO:0000256" key="2">
    <source>
        <dbReference type="ARBA" id="ARBA00004604"/>
    </source>
</evidence>
<dbReference type="Gene3D" id="3.40.50.1820">
    <property type="entry name" value="alpha/beta hydrolase"/>
    <property type="match status" value="1"/>
</dbReference>
<keyword evidence="7 13" id="KW-0853">WD repeat</keyword>
<dbReference type="InterPro" id="IPR000073">
    <property type="entry name" value="AB_hydrolase_1"/>
</dbReference>
<name>A0A8H7B1H3_9PLEO</name>
<dbReference type="SUPFAM" id="SSF56176">
    <property type="entry name" value="FAD-binding/transporter-associated domain-like"/>
    <property type="match status" value="1"/>
</dbReference>
<dbReference type="SUPFAM" id="SSF50978">
    <property type="entry name" value="WD40 repeat-like"/>
    <property type="match status" value="1"/>
</dbReference>
<feature type="domain" description="FAD-binding PCMH-type" evidence="15">
    <location>
        <begin position="856"/>
        <end position="1028"/>
    </location>
</feature>
<dbReference type="Gene3D" id="3.40.462.20">
    <property type="match status" value="1"/>
</dbReference>
<dbReference type="Pfam" id="PF04158">
    <property type="entry name" value="Sof1"/>
    <property type="match status" value="1"/>
</dbReference>
<evidence type="ECO:0000256" key="6">
    <source>
        <dbReference type="ARBA" id="ARBA00005668"/>
    </source>
</evidence>
<keyword evidence="11" id="KW-0539">Nucleus</keyword>
<proteinExistence type="inferred from homology"/>
<dbReference type="GO" id="GO:0032040">
    <property type="term" value="C:small-subunit processome"/>
    <property type="evidence" value="ECO:0007669"/>
    <property type="project" value="TreeGrafter"/>
</dbReference>
<dbReference type="InterPro" id="IPR015943">
    <property type="entry name" value="WD40/YVTN_repeat-like_dom_sf"/>
</dbReference>
<evidence type="ECO:0000259" key="15">
    <source>
        <dbReference type="PROSITE" id="PS51387"/>
    </source>
</evidence>
<evidence type="ECO:0000256" key="12">
    <source>
        <dbReference type="ARBA" id="ARBA00023274"/>
    </source>
</evidence>
<evidence type="ECO:0000256" key="3">
    <source>
        <dbReference type="ARBA" id="ARBA00004685"/>
    </source>
</evidence>
<reference evidence="16" key="2">
    <citation type="submission" date="2020-08" db="EMBL/GenBank/DDBJ databases">
        <title>Draft Genome Sequence of Cumin Blight Pathogen Alternaria burnsii.</title>
        <authorList>
            <person name="Feng Z."/>
        </authorList>
    </citation>
    <scope>NUCLEOTIDE SEQUENCE</scope>
    <source>
        <strain evidence="16">CBS107.38</strain>
    </source>
</reference>
<evidence type="ECO:0000256" key="13">
    <source>
        <dbReference type="PROSITE-ProRule" id="PRU00221"/>
    </source>
</evidence>
<comment type="similarity">
    <text evidence="4">Belongs to the oxygen-dependent FAD-linked oxidoreductase family.</text>
</comment>
<dbReference type="Pfam" id="PF12697">
    <property type="entry name" value="Abhydrolase_6"/>
    <property type="match status" value="1"/>
</dbReference>
<dbReference type="InterPro" id="IPR001680">
    <property type="entry name" value="WD40_rpt"/>
</dbReference>
<feature type="repeat" description="WD" evidence="13">
    <location>
        <begin position="62"/>
        <end position="104"/>
    </location>
</feature>
<comment type="similarity">
    <text evidence="5">Belongs to the WD repeat DCAF13/WDSOF1 family.</text>
</comment>
<protein>
    <submittedName>
        <fullName evidence="16">U3 small nucleolar rna associated protein</fullName>
    </submittedName>
</protein>
<keyword evidence="10" id="KW-0576">Peroxisome</keyword>
<dbReference type="InterPro" id="IPR036318">
    <property type="entry name" value="FAD-bd_PCMH-like_sf"/>
</dbReference>
<comment type="similarity">
    <text evidence="6">Belongs to the AB hydrolase superfamily. AKT2 hydrolase family.</text>
</comment>
<keyword evidence="9" id="KW-0843">Virulence</keyword>
<evidence type="ECO:0000256" key="11">
    <source>
        <dbReference type="ARBA" id="ARBA00023242"/>
    </source>
</evidence>
<dbReference type="InterPro" id="IPR006094">
    <property type="entry name" value="Oxid_FAD_bind_N"/>
</dbReference>
<evidence type="ECO:0000256" key="7">
    <source>
        <dbReference type="ARBA" id="ARBA00022574"/>
    </source>
</evidence>
<feature type="repeat" description="WD" evidence="13">
    <location>
        <begin position="322"/>
        <end position="363"/>
    </location>
</feature>
<feature type="region of interest" description="Disordered" evidence="14">
    <location>
        <begin position="417"/>
        <end position="436"/>
    </location>
</feature>
<comment type="caution">
    <text evidence="16">The sequence shown here is derived from an EMBL/GenBank/DDBJ whole genome shotgun (WGS) entry which is preliminary data.</text>
</comment>